<evidence type="ECO:0000313" key="1">
    <source>
        <dbReference type="EMBL" id="KAF2230856.1"/>
    </source>
</evidence>
<organism evidence="1 2">
    <name type="scientific">Viridothelium virens</name>
    <name type="common">Speckled blister lichen</name>
    <name type="synonym">Trypethelium virens</name>
    <dbReference type="NCBI Taxonomy" id="1048519"/>
    <lineage>
        <taxon>Eukaryota</taxon>
        <taxon>Fungi</taxon>
        <taxon>Dikarya</taxon>
        <taxon>Ascomycota</taxon>
        <taxon>Pezizomycotina</taxon>
        <taxon>Dothideomycetes</taxon>
        <taxon>Dothideomycetes incertae sedis</taxon>
        <taxon>Trypetheliales</taxon>
        <taxon>Trypetheliaceae</taxon>
        <taxon>Viridothelium</taxon>
    </lineage>
</organism>
<sequence>MSFHGGNMEAHQKSVDLMSSIPGITYLEEGTHRFTLSNGAFFTIHASPCTPSQYGSQYMLHAFQYATGEDRYNPNADTDGIGMTPSWAVNSSTPSSTIPTFPGVDIVMTQSPPKYILDHTSDGSSAGCEHLRRAISRAKPRLHCFGHIHKSYGAERIAWKSHMTHKELEDMGIECLEDFDDDIAPLPQQEPDGLMKNSSRKRGFARISQQSQDALVHGKQTLCVNAAVKEDEGRPSNAPWLVTLELPCIPTRAWNED</sequence>
<evidence type="ECO:0008006" key="3">
    <source>
        <dbReference type="Google" id="ProtNLM"/>
    </source>
</evidence>
<dbReference type="Gene3D" id="3.60.21.10">
    <property type="match status" value="1"/>
</dbReference>
<dbReference type="EMBL" id="ML991835">
    <property type="protein sequence ID" value="KAF2230856.1"/>
    <property type="molecule type" value="Genomic_DNA"/>
</dbReference>
<dbReference type="PANTHER" id="PTHR12905">
    <property type="entry name" value="METALLOPHOSPHOESTERASE"/>
    <property type="match status" value="1"/>
</dbReference>
<dbReference type="InterPro" id="IPR029052">
    <property type="entry name" value="Metallo-depent_PP-like"/>
</dbReference>
<dbReference type="PANTHER" id="PTHR12905:SF0">
    <property type="entry name" value="CALCINEURIN-LIKE PHOSPHOESTERASE DOMAIN-CONTAINING PROTEIN"/>
    <property type="match status" value="1"/>
</dbReference>
<name>A0A6A6GYI7_VIRVR</name>
<dbReference type="OrthoDB" id="630188at2759"/>
<dbReference type="AlphaFoldDB" id="A0A6A6GYI7"/>
<dbReference type="SUPFAM" id="SSF56300">
    <property type="entry name" value="Metallo-dependent phosphatases"/>
    <property type="match status" value="1"/>
</dbReference>
<keyword evidence="2" id="KW-1185">Reference proteome</keyword>
<protein>
    <recommendedName>
        <fullName evidence="3">Metallo-dependent phosphatase</fullName>
    </recommendedName>
</protein>
<proteinExistence type="predicted"/>
<accession>A0A6A6GYI7</accession>
<gene>
    <name evidence="1" type="ORF">EV356DRAFT_323063</name>
</gene>
<evidence type="ECO:0000313" key="2">
    <source>
        <dbReference type="Proteomes" id="UP000800092"/>
    </source>
</evidence>
<dbReference type="Proteomes" id="UP000800092">
    <property type="component" value="Unassembled WGS sequence"/>
</dbReference>
<dbReference type="InterPro" id="IPR051693">
    <property type="entry name" value="UPF0046_metallophosphoest"/>
</dbReference>
<reference evidence="1" key="1">
    <citation type="journal article" date="2020" name="Stud. Mycol.">
        <title>101 Dothideomycetes genomes: a test case for predicting lifestyles and emergence of pathogens.</title>
        <authorList>
            <person name="Haridas S."/>
            <person name="Albert R."/>
            <person name="Binder M."/>
            <person name="Bloem J."/>
            <person name="Labutti K."/>
            <person name="Salamov A."/>
            <person name="Andreopoulos B."/>
            <person name="Baker S."/>
            <person name="Barry K."/>
            <person name="Bills G."/>
            <person name="Bluhm B."/>
            <person name="Cannon C."/>
            <person name="Castanera R."/>
            <person name="Culley D."/>
            <person name="Daum C."/>
            <person name="Ezra D."/>
            <person name="Gonzalez J."/>
            <person name="Henrissat B."/>
            <person name="Kuo A."/>
            <person name="Liang C."/>
            <person name="Lipzen A."/>
            <person name="Lutzoni F."/>
            <person name="Magnuson J."/>
            <person name="Mondo S."/>
            <person name="Nolan M."/>
            <person name="Ohm R."/>
            <person name="Pangilinan J."/>
            <person name="Park H.-J."/>
            <person name="Ramirez L."/>
            <person name="Alfaro M."/>
            <person name="Sun H."/>
            <person name="Tritt A."/>
            <person name="Yoshinaga Y."/>
            <person name="Zwiers L.-H."/>
            <person name="Turgeon B."/>
            <person name="Goodwin S."/>
            <person name="Spatafora J."/>
            <person name="Crous P."/>
            <person name="Grigoriev I."/>
        </authorList>
    </citation>
    <scope>NUCLEOTIDE SEQUENCE</scope>
    <source>
        <strain evidence="1">Tuck. ex Michener</strain>
    </source>
</reference>